<feature type="domain" description="NAD-dependent epimerase/dehydratase" evidence="1">
    <location>
        <begin position="4"/>
        <end position="78"/>
    </location>
</feature>
<dbReference type="EMBL" id="BARS01036401">
    <property type="protein sequence ID" value="GAG15120.1"/>
    <property type="molecule type" value="Genomic_DNA"/>
</dbReference>
<accession>X0VA48</accession>
<gene>
    <name evidence="2" type="ORF">S01H1_55965</name>
</gene>
<reference evidence="2" key="1">
    <citation type="journal article" date="2014" name="Front. Microbiol.">
        <title>High frequency of phylogenetically diverse reductive dehalogenase-homologous genes in deep subseafloor sedimentary metagenomes.</title>
        <authorList>
            <person name="Kawai M."/>
            <person name="Futagami T."/>
            <person name="Toyoda A."/>
            <person name="Takaki Y."/>
            <person name="Nishi S."/>
            <person name="Hori S."/>
            <person name="Arai W."/>
            <person name="Tsubouchi T."/>
            <person name="Morono Y."/>
            <person name="Uchiyama I."/>
            <person name="Ito T."/>
            <person name="Fujiyama A."/>
            <person name="Inagaki F."/>
            <person name="Takami H."/>
        </authorList>
    </citation>
    <scope>NUCLEOTIDE SEQUENCE</scope>
    <source>
        <strain evidence="2">Expedition CK06-06</strain>
    </source>
</reference>
<comment type="caution">
    <text evidence="2">The sequence shown here is derived from an EMBL/GenBank/DDBJ whole genome shotgun (WGS) entry which is preliminary data.</text>
</comment>
<dbReference type="Pfam" id="PF01370">
    <property type="entry name" value="Epimerase"/>
    <property type="match status" value="1"/>
</dbReference>
<dbReference type="InterPro" id="IPR001509">
    <property type="entry name" value="Epimerase_deHydtase"/>
</dbReference>
<dbReference type="AlphaFoldDB" id="X0VA48"/>
<sequence>MKKALVCGAGGFIGSHMVKLLRKEGFWVRGVDLKYPEFAETEADDFVVGDLRDQYLCRQVVDRKFDEVYQFAADMGGAGYVFTGENDADI</sequence>
<dbReference type="Gene3D" id="3.40.50.720">
    <property type="entry name" value="NAD(P)-binding Rossmann-like Domain"/>
    <property type="match status" value="1"/>
</dbReference>
<dbReference type="SUPFAM" id="SSF51735">
    <property type="entry name" value="NAD(P)-binding Rossmann-fold domains"/>
    <property type="match status" value="1"/>
</dbReference>
<proteinExistence type="predicted"/>
<evidence type="ECO:0000313" key="2">
    <source>
        <dbReference type="EMBL" id="GAG15120.1"/>
    </source>
</evidence>
<feature type="non-terminal residue" evidence="2">
    <location>
        <position position="90"/>
    </location>
</feature>
<dbReference type="InterPro" id="IPR036291">
    <property type="entry name" value="NAD(P)-bd_dom_sf"/>
</dbReference>
<protein>
    <recommendedName>
        <fullName evidence="1">NAD-dependent epimerase/dehydratase domain-containing protein</fullName>
    </recommendedName>
</protein>
<evidence type="ECO:0000259" key="1">
    <source>
        <dbReference type="Pfam" id="PF01370"/>
    </source>
</evidence>
<organism evidence="2">
    <name type="scientific">marine sediment metagenome</name>
    <dbReference type="NCBI Taxonomy" id="412755"/>
    <lineage>
        <taxon>unclassified sequences</taxon>
        <taxon>metagenomes</taxon>
        <taxon>ecological metagenomes</taxon>
    </lineage>
</organism>
<name>X0VA48_9ZZZZ</name>